<organism evidence="1 2">
    <name type="scientific">Nitratireductor basaltis</name>
    <dbReference type="NCBI Taxonomy" id="472175"/>
    <lineage>
        <taxon>Bacteria</taxon>
        <taxon>Pseudomonadati</taxon>
        <taxon>Pseudomonadota</taxon>
        <taxon>Alphaproteobacteria</taxon>
        <taxon>Hyphomicrobiales</taxon>
        <taxon>Phyllobacteriaceae</taxon>
        <taxon>Nitratireductor</taxon>
    </lineage>
</organism>
<dbReference type="PANTHER" id="PTHR37029">
    <property type="entry name" value="SSR1768 PROTEIN"/>
    <property type="match status" value="1"/>
</dbReference>
<dbReference type="InterPro" id="IPR019270">
    <property type="entry name" value="DUF2283"/>
</dbReference>
<protein>
    <recommendedName>
        <fullName evidence="3">DUF2283 domain-containing protein</fullName>
    </recommendedName>
</protein>
<dbReference type="OrthoDB" id="9799670at2"/>
<dbReference type="Proteomes" id="UP000053675">
    <property type="component" value="Unassembled WGS sequence"/>
</dbReference>
<dbReference type="AlphaFoldDB" id="A0A084U9C3"/>
<dbReference type="EMBL" id="JMQM01000001">
    <property type="protein sequence ID" value="KFB09559.1"/>
    <property type="molecule type" value="Genomic_DNA"/>
</dbReference>
<proteinExistence type="predicted"/>
<gene>
    <name evidence="1" type="ORF">EL18_00575</name>
</gene>
<evidence type="ECO:0000313" key="2">
    <source>
        <dbReference type="Proteomes" id="UP000053675"/>
    </source>
</evidence>
<keyword evidence="2" id="KW-1185">Reference proteome</keyword>
<accession>A0A084U9C3</accession>
<comment type="caution">
    <text evidence="1">The sequence shown here is derived from an EMBL/GenBank/DDBJ whole genome shotgun (WGS) entry which is preliminary data.</text>
</comment>
<sequence length="64" mass="6859">MKPVIEYDPAANAAYIRFATGEVADSAEVSEGIVLDYDESGHIIGMEVLDARKHLPPEALTEAA</sequence>
<dbReference type="PATRIC" id="fig|472175.3.peg.595"/>
<dbReference type="RefSeq" id="WP_036479597.1">
    <property type="nucleotide sequence ID" value="NZ_JMQM01000001.1"/>
</dbReference>
<dbReference type="PANTHER" id="PTHR37029:SF1">
    <property type="entry name" value="SSR1768 PROTEIN"/>
    <property type="match status" value="1"/>
</dbReference>
<evidence type="ECO:0000313" key="1">
    <source>
        <dbReference type="EMBL" id="KFB09559.1"/>
    </source>
</evidence>
<name>A0A084U9C3_9HYPH</name>
<reference evidence="1 2" key="1">
    <citation type="submission" date="2014-05" db="EMBL/GenBank/DDBJ databases">
        <title>Draft Genome Sequence of Nitratireductor basaltis Strain UMTGB225, A Marine Bacterium Isolated from Green Barrel Tunicate.</title>
        <authorList>
            <person name="Gan H.Y."/>
        </authorList>
    </citation>
    <scope>NUCLEOTIDE SEQUENCE [LARGE SCALE GENOMIC DNA]</scope>
    <source>
        <strain evidence="1 2">UMTGB225</strain>
    </source>
</reference>
<dbReference type="Pfam" id="PF10049">
    <property type="entry name" value="DUF2283"/>
    <property type="match status" value="1"/>
</dbReference>
<evidence type="ECO:0008006" key="3">
    <source>
        <dbReference type="Google" id="ProtNLM"/>
    </source>
</evidence>
<dbReference type="STRING" id="472175.EL18_00575"/>
<dbReference type="eggNOG" id="COG5428">
    <property type="taxonomic scope" value="Bacteria"/>
</dbReference>